<dbReference type="EMBL" id="KU291834">
    <property type="protein sequence ID" value="AOE48084.1"/>
    <property type="molecule type" value="mRNA"/>
</dbReference>
<keyword evidence="2" id="KW-1003">Cell membrane</keyword>
<keyword evidence="5 10" id="KW-0552">Olfaction</keyword>
<feature type="transmembrane region" description="Helical" evidence="10">
    <location>
        <begin position="219"/>
        <end position="239"/>
    </location>
</feature>
<feature type="transmembrane region" description="Helical" evidence="10">
    <location>
        <begin position="131"/>
        <end position="154"/>
    </location>
</feature>
<keyword evidence="7 10" id="KW-0472">Membrane</keyword>
<comment type="similarity">
    <text evidence="10">Belongs to the insect chemoreceptor superfamily. Heteromeric odorant receptor channel (TC 1.A.69) family.</text>
</comment>
<name>A0A1B3B7A2_SCAPY</name>
<reference evidence="11" key="2">
    <citation type="journal article" date="2016" name="PLoS ONE">
        <title>Molecular Characterization and Sex Distribution of Chemosensory Receptor Gene Family Based on Transcriptome Analysis of Scaeva pyrastri.</title>
        <authorList>
            <person name="Li X.M."/>
            <person name="Zhu X.Y."/>
            <person name="He P."/>
            <person name="Xu L."/>
            <person name="Sun L."/>
            <person name="Chen L."/>
            <person name="Wang Z.Q."/>
            <person name="Deng D.G."/>
            <person name="Zhang Y.N."/>
        </authorList>
    </citation>
    <scope>NUCLEOTIDE SEQUENCE</scope>
</reference>
<evidence type="ECO:0000256" key="4">
    <source>
        <dbReference type="ARBA" id="ARBA00022692"/>
    </source>
</evidence>
<keyword evidence="4 10" id="KW-0812">Transmembrane</keyword>
<comment type="subcellular location">
    <subcellularLocation>
        <location evidence="1 10">Cell membrane</location>
        <topology evidence="1 10">Multi-pass membrane protein</topology>
    </subcellularLocation>
</comment>
<dbReference type="GO" id="GO:0004984">
    <property type="term" value="F:olfactory receptor activity"/>
    <property type="evidence" value="ECO:0007669"/>
    <property type="project" value="InterPro"/>
</dbReference>
<dbReference type="GO" id="GO:0005549">
    <property type="term" value="F:odorant binding"/>
    <property type="evidence" value="ECO:0007669"/>
    <property type="project" value="InterPro"/>
</dbReference>
<organism evidence="11">
    <name type="scientific">Scaeva pyrastri</name>
    <name type="common">Hoverfly</name>
    <name type="synonym">Musca pyrastri</name>
    <dbReference type="NCBI Taxonomy" id="219539"/>
    <lineage>
        <taxon>Eukaryota</taxon>
        <taxon>Metazoa</taxon>
        <taxon>Ecdysozoa</taxon>
        <taxon>Arthropoda</taxon>
        <taxon>Hexapoda</taxon>
        <taxon>Insecta</taxon>
        <taxon>Pterygota</taxon>
        <taxon>Neoptera</taxon>
        <taxon>Endopterygota</taxon>
        <taxon>Diptera</taxon>
        <taxon>Brachycera</taxon>
        <taxon>Muscomorpha</taxon>
        <taxon>Syrphoidea</taxon>
        <taxon>Syrphidae</taxon>
        <taxon>Syrphinae</taxon>
        <taxon>Syrphini</taxon>
        <taxon>Scaeva</taxon>
    </lineage>
</organism>
<accession>A0A1B3B7A2</accession>
<evidence type="ECO:0000256" key="3">
    <source>
        <dbReference type="ARBA" id="ARBA00022606"/>
    </source>
</evidence>
<feature type="transmembrane region" description="Helical" evidence="10">
    <location>
        <begin position="12"/>
        <end position="36"/>
    </location>
</feature>
<dbReference type="InterPro" id="IPR004117">
    <property type="entry name" value="7tm6_olfct_rcpt"/>
</dbReference>
<dbReference type="PANTHER" id="PTHR21137">
    <property type="entry name" value="ODORANT RECEPTOR"/>
    <property type="match status" value="1"/>
</dbReference>
<feature type="transmembrane region" description="Helical" evidence="10">
    <location>
        <begin position="91"/>
        <end position="110"/>
    </location>
</feature>
<comment type="caution">
    <text evidence="10">Lacks conserved residue(s) required for the propagation of feature annotation.</text>
</comment>
<keyword evidence="9 10" id="KW-0807">Transducer</keyword>
<keyword evidence="6 10" id="KW-1133">Transmembrane helix</keyword>
<evidence type="ECO:0000256" key="8">
    <source>
        <dbReference type="ARBA" id="ARBA00023170"/>
    </source>
</evidence>
<dbReference type="AlphaFoldDB" id="A0A1B3B7A2"/>
<dbReference type="GO" id="GO:0005886">
    <property type="term" value="C:plasma membrane"/>
    <property type="evidence" value="ECO:0007669"/>
    <property type="project" value="UniProtKB-SubCell"/>
</dbReference>
<protein>
    <recommendedName>
        <fullName evidence="10">Odorant receptor</fullName>
    </recommendedName>
</protein>
<proteinExistence type="evidence at transcript level"/>
<evidence type="ECO:0000256" key="5">
    <source>
        <dbReference type="ARBA" id="ARBA00022725"/>
    </source>
</evidence>
<sequence length="341" mass="39187">MIIPILFNISEFIYLIVNWGNVETLILSSFMTAILFNSIFRIVSVLLNQKDFVKFIEDIQDWFQETENQRDIASLRVLNAVAVKADTFSKLSLFLGSVGGVMTIIVPLCMNSKELPYPVWIPTVDVYQSPCYEIIFAAQVLFVMPFIIVTYIPFTNLFINYLMFGIGSLQILQNKLENVIDSTKDFEQIDRDLEYCIQYHNKIIRFCDTLSTLLSLTNLMEFLMFSLMLCVLLFFILIVDSYMLQINAAIYIGSIFYVVLLSYWHANEFSYESLKVAEAAYNSNWTICNSKIKKSILIMILRSQNALQISAGGMYPMTLETFQSLLSASYSYFTVLNGMNN</sequence>
<feature type="transmembrane region" description="Helical" evidence="10">
    <location>
        <begin position="246"/>
        <end position="266"/>
    </location>
</feature>
<dbReference type="PANTHER" id="PTHR21137:SF3">
    <property type="entry name" value="ODORANT RECEPTOR 30A-RELATED"/>
    <property type="match status" value="1"/>
</dbReference>
<keyword evidence="8 10" id="KW-0675">Receptor</keyword>
<evidence type="ECO:0000256" key="9">
    <source>
        <dbReference type="ARBA" id="ARBA00023224"/>
    </source>
</evidence>
<keyword evidence="3 10" id="KW-0716">Sensory transduction</keyword>
<dbReference type="Pfam" id="PF02949">
    <property type="entry name" value="7tm_6"/>
    <property type="match status" value="1"/>
</dbReference>
<dbReference type="GO" id="GO:0007165">
    <property type="term" value="P:signal transduction"/>
    <property type="evidence" value="ECO:0007669"/>
    <property type="project" value="UniProtKB-KW"/>
</dbReference>
<evidence type="ECO:0000256" key="2">
    <source>
        <dbReference type="ARBA" id="ARBA00022475"/>
    </source>
</evidence>
<evidence type="ECO:0000256" key="7">
    <source>
        <dbReference type="ARBA" id="ARBA00023136"/>
    </source>
</evidence>
<evidence type="ECO:0000313" key="11">
    <source>
        <dbReference type="EMBL" id="AOE48084.1"/>
    </source>
</evidence>
<evidence type="ECO:0000256" key="10">
    <source>
        <dbReference type="RuleBase" id="RU351113"/>
    </source>
</evidence>
<evidence type="ECO:0000256" key="1">
    <source>
        <dbReference type="ARBA" id="ARBA00004651"/>
    </source>
</evidence>
<reference evidence="11" key="1">
    <citation type="submission" date="2015-12" db="EMBL/GenBank/DDBJ databases">
        <authorList>
            <person name="Shamseldin A."/>
            <person name="Moawad H."/>
            <person name="Abd El-Rahim W.M."/>
            <person name="Sadowsky M.J."/>
        </authorList>
    </citation>
    <scope>NUCLEOTIDE SEQUENCE</scope>
</reference>
<evidence type="ECO:0000256" key="6">
    <source>
        <dbReference type="ARBA" id="ARBA00022989"/>
    </source>
</evidence>